<dbReference type="EMBL" id="AKWE02000136">
    <property type="protein sequence ID" value="EMO57014.1"/>
    <property type="molecule type" value="Genomic_DNA"/>
</dbReference>
<reference evidence="2 3" key="1">
    <citation type="submission" date="2013-01" db="EMBL/GenBank/DDBJ databases">
        <authorList>
            <person name="Harkins D.M."/>
            <person name="Durkin A.S."/>
            <person name="Brinkac L.M."/>
            <person name="Haft D.H."/>
            <person name="Selengut J.D."/>
            <person name="Sanka R."/>
            <person name="DePew J."/>
            <person name="Purushe J."/>
            <person name="Matthias M.A."/>
            <person name="Vinetz J.M."/>
            <person name="Sutton G.G."/>
            <person name="Nierman W.C."/>
            <person name="Fouts D.E."/>
        </authorList>
    </citation>
    <scope>NUCLEOTIDE SEQUENCE [LARGE SCALE GENOMIC DNA]</scope>
    <source>
        <strain evidence="2 3">CBC1416</strain>
    </source>
</reference>
<feature type="transmembrane region" description="Helical" evidence="1">
    <location>
        <begin position="12"/>
        <end position="36"/>
    </location>
</feature>
<sequence length="109" mass="12959">MFQRIPTHLKLVLGYVLYFALILFLYKIAFLSVYWYRLRDVPFKEVALAFLLGFRFDFVVIGMTLGLFALLSVLPYLNRFKLYRFFLGIHSDPFGNLDDCTSDRRHHLL</sequence>
<evidence type="ECO:0000256" key="1">
    <source>
        <dbReference type="SAM" id="Phobius"/>
    </source>
</evidence>
<proteinExistence type="predicted"/>
<evidence type="ECO:0000313" key="2">
    <source>
        <dbReference type="EMBL" id="EMO57014.1"/>
    </source>
</evidence>
<keyword evidence="1" id="KW-0812">Transmembrane</keyword>
<accession>M6VVI4</accession>
<gene>
    <name evidence="2" type="ORF">LEP1GSC161_0462</name>
</gene>
<organism evidence="2 3">
    <name type="scientific">Leptospira santarosai str. CBC1416</name>
    <dbReference type="NCBI Taxonomy" id="1193059"/>
    <lineage>
        <taxon>Bacteria</taxon>
        <taxon>Pseudomonadati</taxon>
        <taxon>Spirochaetota</taxon>
        <taxon>Spirochaetia</taxon>
        <taxon>Leptospirales</taxon>
        <taxon>Leptospiraceae</taxon>
        <taxon>Leptospira</taxon>
    </lineage>
</organism>
<evidence type="ECO:0000313" key="3">
    <source>
        <dbReference type="Proteomes" id="UP000012149"/>
    </source>
</evidence>
<comment type="caution">
    <text evidence="2">The sequence shown here is derived from an EMBL/GenBank/DDBJ whole genome shotgun (WGS) entry which is preliminary data.</text>
</comment>
<keyword evidence="1" id="KW-1133">Transmembrane helix</keyword>
<name>M6VVI4_9LEPT</name>
<dbReference type="Proteomes" id="UP000012149">
    <property type="component" value="Unassembled WGS sequence"/>
</dbReference>
<protein>
    <submittedName>
        <fullName evidence="2">Uncharacterized protein</fullName>
    </submittedName>
</protein>
<feature type="transmembrane region" description="Helical" evidence="1">
    <location>
        <begin position="56"/>
        <end position="77"/>
    </location>
</feature>
<dbReference type="AlphaFoldDB" id="M6VVI4"/>
<keyword evidence="1" id="KW-0472">Membrane</keyword>